<dbReference type="HOGENOM" id="CLU_964036_0_0_1"/>
<dbReference type="AlphaFoldDB" id="T1F637"/>
<dbReference type="InParanoid" id="T1F637"/>
<evidence type="ECO:0000313" key="4">
    <source>
        <dbReference type="Proteomes" id="UP000015101"/>
    </source>
</evidence>
<feature type="transmembrane region" description="Helical" evidence="1">
    <location>
        <begin position="71"/>
        <end position="94"/>
    </location>
</feature>
<dbReference type="GeneID" id="20204286"/>
<dbReference type="EMBL" id="KB096551">
    <property type="protein sequence ID" value="ESO03877.1"/>
    <property type="molecule type" value="Genomic_DNA"/>
</dbReference>
<evidence type="ECO:0000313" key="3">
    <source>
        <dbReference type="EnsemblMetazoa" id="HelroP172902"/>
    </source>
</evidence>
<gene>
    <name evidence="3" type="primary">20204286</name>
    <name evidence="2" type="ORF">HELRODRAFT_172902</name>
</gene>
<reference evidence="2 4" key="2">
    <citation type="journal article" date="2013" name="Nature">
        <title>Insights into bilaterian evolution from three spiralian genomes.</title>
        <authorList>
            <person name="Simakov O."/>
            <person name="Marletaz F."/>
            <person name="Cho S.J."/>
            <person name="Edsinger-Gonzales E."/>
            <person name="Havlak P."/>
            <person name="Hellsten U."/>
            <person name="Kuo D.H."/>
            <person name="Larsson T."/>
            <person name="Lv J."/>
            <person name="Arendt D."/>
            <person name="Savage R."/>
            <person name="Osoegawa K."/>
            <person name="de Jong P."/>
            <person name="Grimwood J."/>
            <person name="Chapman J.A."/>
            <person name="Shapiro H."/>
            <person name="Aerts A."/>
            <person name="Otillar R.P."/>
            <person name="Terry A.Y."/>
            <person name="Boore J.L."/>
            <person name="Grigoriev I.V."/>
            <person name="Lindberg D.R."/>
            <person name="Seaver E.C."/>
            <person name="Weisblat D.A."/>
            <person name="Putnam N.H."/>
            <person name="Rokhsar D.S."/>
        </authorList>
    </citation>
    <scope>NUCLEOTIDE SEQUENCE</scope>
</reference>
<keyword evidence="1" id="KW-1133">Transmembrane helix</keyword>
<dbReference type="PANTHER" id="PTHR10725:SF74">
    <property type="entry name" value="ERAP1-LIKE C-TERMINAL DOMAIN-CONTAINING PROTEIN"/>
    <property type="match status" value="1"/>
</dbReference>
<dbReference type="EMBL" id="AMQM01004400">
    <property type="status" value="NOT_ANNOTATED_CDS"/>
    <property type="molecule type" value="Genomic_DNA"/>
</dbReference>
<proteinExistence type="predicted"/>
<dbReference type="Proteomes" id="UP000015101">
    <property type="component" value="Unassembled WGS sequence"/>
</dbReference>
<dbReference type="PANTHER" id="PTHR10725">
    <property type="entry name" value="THAP DOMAIN-CONTAINING PROTEIN 9"/>
    <property type="match status" value="1"/>
</dbReference>
<evidence type="ECO:0000256" key="1">
    <source>
        <dbReference type="SAM" id="Phobius"/>
    </source>
</evidence>
<reference evidence="3" key="3">
    <citation type="submission" date="2015-06" db="UniProtKB">
        <authorList>
            <consortium name="EnsemblMetazoa"/>
        </authorList>
    </citation>
    <scope>IDENTIFICATION</scope>
</reference>
<evidence type="ECO:0000313" key="2">
    <source>
        <dbReference type="EMBL" id="ESO03877.1"/>
    </source>
</evidence>
<dbReference type="CTD" id="20204286"/>
<organism evidence="3 4">
    <name type="scientific">Helobdella robusta</name>
    <name type="common">Californian leech</name>
    <dbReference type="NCBI Taxonomy" id="6412"/>
    <lineage>
        <taxon>Eukaryota</taxon>
        <taxon>Metazoa</taxon>
        <taxon>Spiralia</taxon>
        <taxon>Lophotrochozoa</taxon>
        <taxon>Annelida</taxon>
        <taxon>Clitellata</taxon>
        <taxon>Hirudinea</taxon>
        <taxon>Rhynchobdellida</taxon>
        <taxon>Glossiphoniidae</taxon>
        <taxon>Helobdella</taxon>
    </lineage>
</organism>
<keyword evidence="4" id="KW-1185">Reference proteome</keyword>
<sequence length="289" mass="33040">MCYTLPVRIIGKSKTQVGGLAQSVRVMSCVEVAWWSAMKLKDYHTPKLIIYHTNTQFGACECRFSQLILTICMYTSLKMFGSFALILFFASLALTPADGGNDLFGGVSYDYIDEVSYGLPCEPPSFYISELTHKFAPIDEISTDLTTQEEFNLLYYDGSNKQLSSNNIIGQSNPYLKIQFMKFNTVKFEVTLHSNRYLLSSRFEIYVVGGDNKRRKRSLMNLANKWVLGFALNFVSDGEVAREVGGEFQKKGFKKFFYILMVASEREQDMEIYEKKKGNEQLDEQQSFT</sequence>
<reference evidence="4" key="1">
    <citation type="submission" date="2012-12" db="EMBL/GenBank/DDBJ databases">
        <authorList>
            <person name="Hellsten U."/>
            <person name="Grimwood J."/>
            <person name="Chapman J.A."/>
            <person name="Shapiro H."/>
            <person name="Aerts A."/>
            <person name="Otillar R.P."/>
            <person name="Terry A.Y."/>
            <person name="Boore J.L."/>
            <person name="Simakov O."/>
            <person name="Marletaz F."/>
            <person name="Cho S.-J."/>
            <person name="Edsinger-Gonzales E."/>
            <person name="Havlak P."/>
            <person name="Kuo D.-H."/>
            <person name="Larsson T."/>
            <person name="Lv J."/>
            <person name="Arendt D."/>
            <person name="Savage R."/>
            <person name="Osoegawa K."/>
            <person name="de Jong P."/>
            <person name="Lindberg D.R."/>
            <person name="Seaver E.C."/>
            <person name="Weisblat D.A."/>
            <person name="Putnam N.H."/>
            <person name="Grigoriev I.V."/>
            <person name="Rokhsar D.S."/>
        </authorList>
    </citation>
    <scope>NUCLEOTIDE SEQUENCE</scope>
</reference>
<accession>T1F637</accession>
<keyword evidence="1" id="KW-0812">Transmembrane</keyword>
<name>T1F637_HELRO</name>
<dbReference type="KEGG" id="hro:HELRODRAFT_172902"/>
<keyword evidence="1" id="KW-0472">Membrane</keyword>
<dbReference type="EnsemblMetazoa" id="HelroT172902">
    <property type="protein sequence ID" value="HelroP172902"/>
    <property type="gene ID" value="HelroG172902"/>
</dbReference>
<protein>
    <submittedName>
        <fullName evidence="2 3">Uncharacterized protein</fullName>
    </submittedName>
</protein>
<dbReference type="RefSeq" id="XP_009017813.1">
    <property type="nucleotide sequence ID" value="XM_009019565.1"/>
</dbReference>